<dbReference type="InterPro" id="IPR036852">
    <property type="entry name" value="Peptidase_S8/S53_dom_sf"/>
</dbReference>
<evidence type="ECO:0000256" key="2">
    <source>
        <dbReference type="ARBA" id="ARBA00022670"/>
    </source>
</evidence>
<feature type="domain" description="Peptidase S8/S53" evidence="9">
    <location>
        <begin position="220"/>
        <end position="506"/>
    </location>
</feature>
<dbReference type="PRINTS" id="PR00723">
    <property type="entry name" value="SUBTILISIN"/>
</dbReference>
<feature type="active site" description="Charge relay system" evidence="5 6">
    <location>
        <position position="293"/>
    </location>
</feature>
<proteinExistence type="inferred from homology"/>
<dbReference type="PROSITE" id="PS00136">
    <property type="entry name" value="SUBTILASE_ASP"/>
    <property type="match status" value="1"/>
</dbReference>
<dbReference type="InterPro" id="IPR050131">
    <property type="entry name" value="Peptidase_S8_subtilisin-like"/>
</dbReference>
<dbReference type="GO" id="GO:0006508">
    <property type="term" value="P:proteolysis"/>
    <property type="evidence" value="ECO:0007669"/>
    <property type="project" value="UniProtKB-KW"/>
</dbReference>
<dbReference type="RefSeq" id="WP_210512914.1">
    <property type="nucleotide sequence ID" value="NZ_JAFIDN010000010.1"/>
</dbReference>
<evidence type="ECO:0000256" key="7">
    <source>
        <dbReference type="RuleBase" id="RU003355"/>
    </source>
</evidence>
<dbReference type="AlphaFoldDB" id="A0A8J7RPC8"/>
<keyword evidence="11" id="KW-1185">Reference proteome</keyword>
<dbReference type="PROSITE" id="PS51892">
    <property type="entry name" value="SUBTILASE"/>
    <property type="match status" value="1"/>
</dbReference>
<evidence type="ECO:0000256" key="1">
    <source>
        <dbReference type="ARBA" id="ARBA00011073"/>
    </source>
</evidence>
<protein>
    <submittedName>
        <fullName evidence="10">S8 family peptidase</fullName>
    </submittedName>
</protein>
<dbReference type="InterPro" id="IPR000209">
    <property type="entry name" value="Peptidase_S8/S53_dom"/>
</dbReference>
<evidence type="ECO:0000256" key="4">
    <source>
        <dbReference type="ARBA" id="ARBA00022825"/>
    </source>
</evidence>
<feature type="active site" description="Charge relay system" evidence="5 6">
    <location>
        <position position="228"/>
    </location>
</feature>
<dbReference type="NCBIfam" id="TIGR04183">
    <property type="entry name" value="Por_Secre_tail"/>
    <property type="match status" value="1"/>
</dbReference>
<gene>
    <name evidence="10" type="ORF">NATSA_12345</name>
</gene>
<dbReference type="SUPFAM" id="SSF52743">
    <property type="entry name" value="Subtilisin-like"/>
    <property type="match status" value="1"/>
</dbReference>
<name>A0A8J7RPC8_9BACT</name>
<feature type="chain" id="PRO_5035176063" evidence="8">
    <location>
        <begin position="33"/>
        <end position="1039"/>
    </location>
</feature>
<dbReference type="InterPro" id="IPR015500">
    <property type="entry name" value="Peptidase_S8_subtilisin-rel"/>
</dbReference>
<dbReference type="Pfam" id="PF00082">
    <property type="entry name" value="Peptidase_S8"/>
    <property type="match status" value="1"/>
</dbReference>
<dbReference type="InterPro" id="IPR026444">
    <property type="entry name" value="Secre_tail"/>
</dbReference>
<dbReference type="InterPro" id="IPR022398">
    <property type="entry name" value="Peptidase_S8_His-AS"/>
</dbReference>
<dbReference type="EMBL" id="JAFIDN010000010">
    <property type="protein sequence ID" value="MBP3193459.1"/>
    <property type="molecule type" value="Genomic_DNA"/>
</dbReference>
<keyword evidence="4 6" id="KW-0720">Serine protease</keyword>
<organism evidence="10 11">
    <name type="scientific">Natronogracilivirga saccharolytica</name>
    <dbReference type="NCBI Taxonomy" id="2812953"/>
    <lineage>
        <taxon>Bacteria</taxon>
        <taxon>Pseudomonadati</taxon>
        <taxon>Balneolota</taxon>
        <taxon>Balneolia</taxon>
        <taxon>Balneolales</taxon>
        <taxon>Cyclonatronaceae</taxon>
        <taxon>Natronogracilivirga</taxon>
    </lineage>
</organism>
<dbReference type="PROSITE" id="PS00137">
    <property type="entry name" value="SUBTILASE_HIS"/>
    <property type="match status" value="1"/>
</dbReference>
<comment type="similarity">
    <text evidence="1 6 7">Belongs to the peptidase S8 family.</text>
</comment>
<dbReference type="Proteomes" id="UP000673975">
    <property type="component" value="Unassembled WGS sequence"/>
</dbReference>
<evidence type="ECO:0000256" key="6">
    <source>
        <dbReference type="PROSITE-ProRule" id="PRU01240"/>
    </source>
</evidence>
<accession>A0A8J7RPC8</accession>
<feature type="active site" description="Charge relay system" evidence="5 6">
    <location>
        <position position="459"/>
    </location>
</feature>
<evidence type="ECO:0000313" key="10">
    <source>
        <dbReference type="EMBL" id="MBP3193459.1"/>
    </source>
</evidence>
<dbReference type="GO" id="GO:0005615">
    <property type="term" value="C:extracellular space"/>
    <property type="evidence" value="ECO:0007669"/>
    <property type="project" value="TreeGrafter"/>
</dbReference>
<dbReference type="GO" id="GO:0004252">
    <property type="term" value="F:serine-type endopeptidase activity"/>
    <property type="evidence" value="ECO:0007669"/>
    <property type="project" value="UniProtKB-UniRule"/>
</dbReference>
<evidence type="ECO:0000256" key="5">
    <source>
        <dbReference type="PIRSR" id="PIRSR615500-1"/>
    </source>
</evidence>
<dbReference type="PANTHER" id="PTHR43806:SF11">
    <property type="entry name" value="CEREVISIN-RELATED"/>
    <property type="match status" value="1"/>
</dbReference>
<dbReference type="InterPro" id="IPR023828">
    <property type="entry name" value="Peptidase_S8_Ser-AS"/>
</dbReference>
<dbReference type="PROSITE" id="PS00138">
    <property type="entry name" value="SUBTILASE_SER"/>
    <property type="match status" value="1"/>
</dbReference>
<evidence type="ECO:0000313" key="11">
    <source>
        <dbReference type="Proteomes" id="UP000673975"/>
    </source>
</evidence>
<keyword evidence="3 6" id="KW-0378">Hydrolase</keyword>
<dbReference type="InterPro" id="IPR023827">
    <property type="entry name" value="Peptidase_S8_Asp-AS"/>
</dbReference>
<keyword evidence="8" id="KW-0732">Signal</keyword>
<reference evidence="10" key="1">
    <citation type="submission" date="2021-02" db="EMBL/GenBank/DDBJ databases">
        <title>Natronogracilivirga saccharolytica gen. nov. sp. nov. a new anaerobic, haloalkiliphilic carbohydrate-fermenting bacterium from soda lake and proposing of Cyclonatronumiaceae fam. nov. in the phylum Balneolaeota.</title>
        <authorList>
            <person name="Zhilina T.N."/>
            <person name="Sorokin D.Y."/>
            <person name="Zavarzina D.G."/>
            <person name="Toshchakov S.V."/>
            <person name="Kublanov I.V."/>
        </authorList>
    </citation>
    <scope>NUCLEOTIDE SEQUENCE</scope>
    <source>
        <strain evidence="10">Z-1702</strain>
    </source>
</reference>
<evidence type="ECO:0000256" key="8">
    <source>
        <dbReference type="SAM" id="SignalP"/>
    </source>
</evidence>
<feature type="signal peptide" evidence="8">
    <location>
        <begin position="1"/>
        <end position="32"/>
    </location>
</feature>
<comment type="caution">
    <text evidence="10">The sequence shown here is derived from an EMBL/GenBank/DDBJ whole genome shotgun (WGS) entry which is preliminary data.</text>
</comment>
<dbReference type="Gene3D" id="3.40.50.200">
    <property type="entry name" value="Peptidase S8/S53 domain"/>
    <property type="match status" value="1"/>
</dbReference>
<evidence type="ECO:0000256" key="3">
    <source>
        <dbReference type="ARBA" id="ARBA00022801"/>
    </source>
</evidence>
<dbReference type="PANTHER" id="PTHR43806">
    <property type="entry name" value="PEPTIDASE S8"/>
    <property type="match status" value="1"/>
</dbReference>
<keyword evidence="2 6" id="KW-0645">Protease</keyword>
<sequence length="1039" mass="114880">MNHCRPRPTFCALIIAFSAQLLLFAGITAAEAHTGGDREYLPGRLIVKMEDEQTFFQEMQKRDTRHSKIPDNGRSGWIAAAADGPEPMLSVYMEEYGMRDMQTVFRRNASDGLGRLKRAGSQPDRLRELAEGLERTYMISYASDEDPMTLAEELSRLPGVVYAEPHFVHETTGNMSESAGQIRETVTEYIPDDPRIGDEGHDYFGYQSFFGAWALSQGSSDVVISIVDSGVFYDHPDLRNKLWRNPEPGRADEFFRWTIENDTIGWNFWESGDVFIGEEPEQNADPVGNYSTHGTHVAGTAAADTDNGIGVAGTGFNATFMPVKTGGTRDYPRNIAFGYHGILYAAVNEADIINCSFGGTSYSEFGRDVVEFATASGSLVVAAAGNNGEDVLFYPAAFDDVLTVGSVRRQYDDVISHFSNYGFYVDVFAMGEALLSTFFEYDSEEVSWNATYQRNTGTSMAAPVVSGLAALIKAGNPDWSPQRIASQIRTNARSIRQTNPEEKYEHRLGRGLIDAQAALENMKPGLRFVDFAFESPDGDKLNAGESGFLTLQAVNFGESSGGIDVRITPQQDGLELQPESQSTGQAKTGDTLSLTFEITISDDYRLDEIPLFRIDMEDPALDYDDFAMLEYERLLFDVLDINTITASVSSDGTIGYMDALSARGGVGFIPDEYDNVLFEGGLMISAELERENAGPHIPVTVNQVRDSTEITRHFLPEKNLRFTAPGSVSDLDGLAEFRSTEHPVADALSVRMKTYAFAAEPLDQSFLVTYEITNRSMNTYHNMHVGLFNDWDIREADTDRTGFIEEDSLIYAYDPAGPPYVTAAQLGAVSSAFAIDNTSPMSLPEAGSREDSLRFGIYYREAEANYDGFTDAEKRLSLTAGTERTTIEDTDISIVTGTGPFTVGPFGRITVGFVYAWGEDVDDLRSQVAAARELPDIRVSRPGEYRRERDEPERAKLYQNFPNPFSSSTMIEFYMTEEGPAELSVYDVLGRRIATIFDGEADRQINLVEFNAGRLGSGVYIVVLRAEGRSQAIKMTLVK</sequence>
<evidence type="ECO:0000259" key="9">
    <source>
        <dbReference type="Pfam" id="PF00082"/>
    </source>
</evidence>